<dbReference type="EMBL" id="KN822993">
    <property type="protein sequence ID" value="KIO28509.1"/>
    <property type="molecule type" value="Genomic_DNA"/>
</dbReference>
<dbReference type="HOGENOM" id="CLU_2122882_0_0_1"/>
<proteinExistence type="predicted"/>
<name>A0A0C3QNA2_9AGAM</name>
<reference evidence="2 3" key="1">
    <citation type="submission" date="2014-04" db="EMBL/GenBank/DDBJ databases">
        <authorList>
            <consortium name="DOE Joint Genome Institute"/>
            <person name="Kuo A."/>
            <person name="Girlanda M."/>
            <person name="Perotto S."/>
            <person name="Kohler A."/>
            <person name="Nagy L.G."/>
            <person name="Floudas D."/>
            <person name="Copeland A."/>
            <person name="Barry K.W."/>
            <person name="Cichocki N."/>
            <person name="Veneault-Fourrey C."/>
            <person name="LaButti K."/>
            <person name="Lindquist E.A."/>
            <person name="Lipzen A."/>
            <person name="Lundell T."/>
            <person name="Morin E."/>
            <person name="Murat C."/>
            <person name="Sun H."/>
            <person name="Tunlid A."/>
            <person name="Henrissat B."/>
            <person name="Grigoriev I.V."/>
            <person name="Hibbett D.S."/>
            <person name="Martin F."/>
            <person name="Nordberg H.P."/>
            <person name="Cantor M.N."/>
            <person name="Hua S.X."/>
        </authorList>
    </citation>
    <scope>NUCLEOTIDE SEQUENCE [LARGE SCALE GENOMIC DNA]</scope>
    <source>
        <strain evidence="2 3">MUT 4182</strain>
    </source>
</reference>
<sequence length="114" mass="12476">MPQRTNSRSSPKANPNAVANTGKASPLSNSAPKPRAFVQPNLPPRPKGKVFTSALGFRLVVNDFGDVRGCPNHPGQSDMYRAIEISESQLLIERTPIDVRCVSAKVPRHWLAFN</sequence>
<protein>
    <submittedName>
        <fullName evidence="2">Uncharacterized protein</fullName>
    </submittedName>
</protein>
<evidence type="ECO:0000313" key="3">
    <source>
        <dbReference type="Proteomes" id="UP000054248"/>
    </source>
</evidence>
<feature type="compositionally biased region" description="Polar residues" evidence="1">
    <location>
        <begin position="1"/>
        <end position="31"/>
    </location>
</feature>
<dbReference type="AlphaFoldDB" id="A0A0C3QNA2"/>
<evidence type="ECO:0000313" key="2">
    <source>
        <dbReference type="EMBL" id="KIO28509.1"/>
    </source>
</evidence>
<evidence type="ECO:0000256" key="1">
    <source>
        <dbReference type="SAM" id="MobiDB-lite"/>
    </source>
</evidence>
<keyword evidence="3" id="KW-1185">Reference proteome</keyword>
<gene>
    <name evidence="2" type="ORF">M407DRAFT_6694</name>
</gene>
<accession>A0A0C3QNA2</accession>
<dbReference type="Proteomes" id="UP000054248">
    <property type="component" value="Unassembled WGS sequence"/>
</dbReference>
<organism evidence="2 3">
    <name type="scientific">Tulasnella calospora MUT 4182</name>
    <dbReference type="NCBI Taxonomy" id="1051891"/>
    <lineage>
        <taxon>Eukaryota</taxon>
        <taxon>Fungi</taxon>
        <taxon>Dikarya</taxon>
        <taxon>Basidiomycota</taxon>
        <taxon>Agaricomycotina</taxon>
        <taxon>Agaricomycetes</taxon>
        <taxon>Cantharellales</taxon>
        <taxon>Tulasnellaceae</taxon>
        <taxon>Tulasnella</taxon>
    </lineage>
</organism>
<reference evidence="3" key="2">
    <citation type="submission" date="2015-01" db="EMBL/GenBank/DDBJ databases">
        <title>Evolutionary Origins and Diversification of the Mycorrhizal Mutualists.</title>
        <authorList>
            <consortium name="DOE Joint Genome Institute"/>
            <consortium name="Mycorrhizal Genomics Consortium"/>
            <person name="Kohler A."/>
            <person name="Kuo A."/>
            <person name="Nagy L.G."/>
            <person name="Floudas D."/>
            <person name="Copeland A."/>
            <person name="Barry K.W."/>
            <person name="Cichocki N."/>
            <person name="Veneault-Fourrey C."/>
            <person name="LaButti K."/>
            <person name="Lindquist E.A."/>
            <person name="Lipzen A."/>
            <person name="Lundell T."/>
            <person name="Morin E."/>
            <person name="Murat C."/>
            <person name="Riley R."/>
            <person name="Ohm R."/>
            <person name="Sun H."/>
            <person name="Tunlid A."/>
            <person name="Henrissat B."/>
            <person name="Grigoriev I.V."/>
            <person name="Hibbett D.S."/>
            <person name="Martin F."/>
        </authorList>
    </citation>
    <scope>NUCLEOTIDE SEQUENCE [LARGE SCALE GENOMIC DNA]</scope>
    <source>
        <strain evidence="3">MUT 4182</strain>
    </source>
</reference>
<feature type="region of interest" description="Disordered" evidence="1">
    <location>
        <begin position="1"/>
        <end position="46"/>
    </location>
</feature>